<comment type="caution">
    <text evidence="2">The sequence shown here is derived from an EMBL/GenBank/DDBJ whole genome shotgun (WGS) entry which is preliminary data.</text>
</comment>
<dbReference type="InterPro" id="IPR000415">
    <property type="entry name" value="Nitroreductase-like"/>
</dbReference>
<name>A0A2T7UHI9_9BURK</name>
<dbReference type="EMBL" id="LFYT02000003">
    <property type="protein sequence ID" value="PVE44132.1"/>
    <property type="molecule type" value="Genomic_DNA"/>
</dbReference>
<dbReference type="Proteomes" id="UP000037507">
    <property type="component" value="Unassembled WGS sequence"/>
</dbReference>
<dbReference type="RefSeq" id="WP_053176306.1">
    <property type="nucleotide sequence ID" value="NZ_LFYT02000003.1"/>
</dbReference>
<organism evidence="2 3">
    <name type="scientific">Limnohabitans planktonicus II-D5</name>
    <dbReference type="NCBI Taxonomy" id="1293045"/>
    <lineage>
        <taxon>Bacteria</taxon>
        <taxon>Pseudomonadati</taxon>
        <taxon>Pseudomonadota</taxon>
        <taxon>Betaproteobacteria</taxon>
        <taxon>Burkholderiales</taxon>
        <taxon>Comamonadaceae</taxon>
        <taxon>Limnohabitans</taxon>
    </lineage>
</organism>
<proteinExistence type="predicted"/>
<sequence length="101" mass="11380">MRAQLAATAQGLSMHPLLQSLQEYPEQKPHYHAVHQLLGPSERWHTMQMWTRLSDGPAIGPSPRRGLKSHVRRASWAGGGGGFGPKIALQYKRRKRRQGSF</sequence>
<evidence type="ECO:0000256" key="1">
    <source>
        <dbReference type="SAM" id="MobiDB-lite"/>
    </source>
</evidence>
<dbReference type="AlphaFoldDB" id="A0A2T7UHI9"/>
<reference evidence="2" key="1">
    <citation type="submission" date="2017-04" db="EMBL/GenBank/DDBJ databases">
        <title>Unexpected and diverse lifestyles within the genus Limnohabitans.</title>
        <authorList>
            <person name="Kasalicky V."/>
            <person name="Mehrshad M."/>
            <person name="Andrei S.-A."/>
            <person name="Salcher M."/>
            <person name="Kratochvilova H."/>
            <person name="Simek K."/>
            <person name="Ghai R."/>
        </authorList>
    </citation>
    <scope>NUCLEOTIDE SEQUENCE [LARGE SCALE GENOMIC DNA]</scope>
    <source>
        <strain evidence="2">II-D5</strain>
    </source>
</reference>
<evidence type="ECO:0000313" key="3">
    <source>
        <dbReference type="Proteomes" id="UP000037507"/>
    </source>
</evidence>
<dbReference type="Gene3D" id="3.40.109.10">
    <property type="entry name" value="NADH Oxidase"/>
    <property type="match status" value="1"/>
</dbReference>
<feature type="region of interest" description="Disordered" evidence="1">
    <location>
        <begin position="73"/>
        <end position="101"/>
    </location>
</feature>
<dbReference type="GO" id="GO:0016491">
    <property type="term" value="F:oxidoreductase activity"/>
    <property type="evidence" value="ECO:0007669"/>
    <property type="project" value="InterPro"/>
</dbReference>
<evidence type="ECO:0000313" key="2">
    <source>
        <dbReference type="EMBL" id="PVE44132.1"/>
    </source>
</evidence>
<accession>A0A2T7UHI9</accession>
<protein>
    <submittedName>
        <fullName evidence="2">Uncharacterized protein</fullName>
    </submittedName>
</protein>
<dbReference type="OrthoDB" id="272552at2"/>
<feature type="compositionally biased region" description="Basic residues" evidence="1">
    <location>
        <begin position="91"/>
        <end position="101"/>
    </location>
</feature>
<gene>
    <name evidence="2" type="ORF">H663_004060</name>
</gene>
<dbReference type="STRING" id="1293045.H663_18980"/>
<keyword evidence="3" id="KW-1185">Reference proteome</keyword>